<evidence type="ECO:0000313" key="3">
    <source>
        <dbReference type="Proteomes" id="UP000036106"/>
    </source>
</evidence>
<evidence type="ECO:0008006" key="4">
    <source>
        <dbReference type="Google" id="ProtNLM"/>
    </source>
</evidence>
<dbReference type="KEGG" id="lgn:ABM34_01420"/>
<reference evidence="3" key="1">
    <citation type="submission" date="2015-07" db="EMBL/GenBank/DDBJ databases">
        <title>Lactobacillus ginsenosidimutans/EMML 3141/ whole genome sequencing.</title>
        <authorList>
            <person name="Kim M.K."/>
            <person name="Im W.-T."/>
            <person name="Srinivasan S."/>
            <person name="Lee J.-J."/>
        </authorList>
    </citation>
    <scope>NUCLEOTIDE SEQUENCE [LARGE SCALE GENOMIC DNA]</scope>
    <source>
        <strain evidence="3">EMML 3041</strain>
    </source>
</reference>
<name>A0A0H4QXZ0_9LACO</name>
<protein>
    <recommendedName>
        <fullName evidence="4">Transmembrane Fragile-X-F protein</fullName>
    </recommendedName>
</protein>
<dbReference type="AlphaFoldDB" id="A0A0H4QXZ0"/>
<accession>A0A0H4QXZ0</accession>
<feature type="transmembrane region" description="Helical" evidence="1">
    <location>
        <begin position="12"/>
        <end position="33"/>
    </location>
</feature>
<keyword evidence="1" id="KW-1133">Transmembrane helix</keyword>
<dbReference type="Proteomes" id="UP000036106">
    <property type="component" value="Chromosome"/>
</dbReference>
<proteinExistence type="predicted"/>
<evidence type="ECO:0000313" key="2">
    <source>
        <dbReference type="EMBL" id="AKP66340.1"/>
    </source>
</evidence>
<keyword evidence="3" id="KW-1185">Reference proteome</keyword>
<gene>
    <name evidence="2" type="ORF">ABM34_01420</name>
</gene>
<sequence>MNNNNTSHIGFLELLTLIFVVAKLLSFITWSWWLVFLPIILKVVLSLIVGVINGIANVDE</sequence>
<dbReference type="STRING" id="1007676.ABM34_01420"/>
<dbReference type="EMBL" id="CP012034">
    <property type="protein sequence ID" value="AKP66340.1"/>
    <property type="molecule type" value="Genomic_DNA"/>
</dbReference>
<dbReference type="PATRIC" id="fig|1007676.4.peg.299"/>
<feature type="transmembrane region" description="Helical" evidence="1">
    <location>
        <begin position="39"/>
        <end position="58"/>
    </location>
</feature>
<keyword evidence="1" id="KW-0472">Membrane</keyword>
<evidence type="ECO:0000256" key="1">
    <source>
        <dbReference type="SAM" id="Phobius"/>
    </source>
</evidence>
<keyword evidence="1" id="KW-0812">Transmembrane</keyword>
<organism evidence="2 3">
    <name type="scientific">Companilactobacillus ginsenosidimutans</name>
    <dbReference type="NCBI Taxonomy" id="1007676"/>
    <lineage>
        <taxon>Bacteria</taxon>
        <taxon>Bacillati</taxon>
        <taxon>Bacillota</taxon>
        <taxon>Bacilli</taxon>
        <taxon>Lactobacillales</taxon>
        <taxon>Lactobacillaceae</taxon>
        <taxon>Companilactobacillus</taxon>
    </lineage>
</organism>
<dbReference type="RefSeq" id="WP_083988242.1">
    <property type="nucleotide sequence ID" value="NZ_CP012034.1"/>
</dbReference>
<dbReference type="OrthoDB" id="4578823at2"/>